<gene>
    <name evidence="4" type="primary">fliE</name>
    <name evidence="6" type="ORF">B2M26_11550</name>
</gene>
<accession>A0A1V4ES34</accession>
<dbReference type="PANTHER" id="PTHR34653">
    <property type="match status" value="1"/>
</dbReference>
<dbReference type="Proteomes" id="UP000190229">
    <property type="component" value="Unassembled WGS sequence"/>
</dbReference>
<dbReference type="GO" id="GO:0071973">
    <property type="term" value="P:bacterial-type flagellum-dependent cell motility"/>
    <property type="evidence" value="ECO:0007669"/>
    <property type="project" value="InterPro"/>
</dbReference>
<organism evidence="6 7">
    <name type="scientific">Ferroacidibacillus organovorans</name>
    <dbReference type="NCBI Taxonomy" id="1765683"/>
    <lineage>
        <taxon>Bacteria</taxon>
        <taxon>Bacillati</taxon>
        <taxon>Bacillota</taxon>
        <taxon>Bacilli</taxon>
        <taxon>Bacillales</taxon>
        <taxon>Alicyclobacillaceae</taxon>
        <taxon>Ferroacidibacillus</taxon>
    </lineage>
</organism>
<dbReference type="NCBIfam" id="TIGR00205">
    <property type="entry name" value="fliE"/>
    <property type="match status" value="1"/>
</dbReference>
<keyword evidence="6" id="KW-0969">Cilium</keyword>
<dbReference type="Pfam" id="PF02049">
    <property type="entry name" value="FliE"/>
    <property type="match status" value="1"/>
</dbReference>
<reference evidence="6 7" key="1">
    <citation type="submission" date="2017-02" db="EMBL/GenBank/DDBJ databases">
        <title>Draft genome of Acidibacillus ferrooxidans Huett2.</title>
        <authorList>
            <person name="Schopf S."/>
        </authorList>
    </citation>
    <scope>NUCLEOTIDE SEQUENCE [LARGE SCALE GENOMIC DNA]</scope>
    <source>
        <strain evidence="6 7">Huett2</strain>
    </source>
</reference>
<keyword evidence="7" id="KW-1185">Reference proteome</keyword>
<dbReference type="PRINTS" id="PR01006">
    <property type="entry name" value="FLGHOOKFLIE"/>
</dbReference>
<keyword evidence="3 4" id="KW-0975">Bacterial flagellum</keyword>
<sequence>MMATPALATPAAANGGTSFSQMLTSALQGVNTSVAQSQSQGLALAAGTAPNLSNVMVSATQAQLALDLTVQVRNRAVSAYNQLMSMQV</sequence>
<dbReference type="InterPro" id="IPR001624">
    <property type="entry name" value="FliE"/>
</dbReference>
<dbReference type="GO" id="GO:0009425">
    <property type="term" value="C:bacterial-type flagellum basal body"/>
    <property type="evidence" value="ECO:0007669"/>
    <property type="project" value="UniProtKB-SubCell"/>
</dbReference>
<dbReference type="HAMAP" id="MF_00724">
    <property type="entry name" value="FliE"/>
    <property type="match status" value="1"/>
</dbReference>
<comment type="similarity">
    <text evidence="2 4">Belongs to the FliE family.</text>
</comment>
<protein>
    <recommendedName>
        <fullName evidence="4 5">Flagellar hook-basal body complex protein FliE</fullName>
    </recommendedName>
</protein>
<keyword evidence="6" id="KW-0966">Cell projection</keyword>
<evidence type="ECO:0000256" key="5">
    <source>
        <dbReference type="NCBIfam" id="TIGR00205"/>
    </source>
</evidence>
<dbReference type="EMBL" id="MWPS01000027">
    <property type="protein sequence ID" value="OPG15682.1"/>
    <property type="molecule type" value="Genomic_DNA"/>
</dbReference>
<dbReference type="PANTHER" id="PTHR34653:SF1">
    <property type="entry name" value="FLAGELLAR HOOK-BASAL BODY COMPLEX PROTEIN FLIE"/>
    <property type="match status" value="1"/>
</dbReference>
<evidence type="ECO:0000313" key="7">
    <source>
        <dbReference type="Proteomes" id="UP000190229"/>
    </source>
</evidence>
<evidence type="ECO:0000256" key="3">
    <source>
        <dbReference type="ARBA" id="ARBA00023143"/>
    </source>
</evidence>
<dbReference type="AlphaFoldDB" id="A0A1V4ES34"/>
<evidence type="ECO:0000313" key="6">
    <source>
        <dbReference type="EMBL" id="OPG15682.1"/>
    </source>
</evidence>
<evidence type="ECO:0000256" key="4">
    <source>
        <dbReference type="HAMAP-Rule" id="MF_00724"/>
    </source>
</evidence>
<dbReference type="GO" id="GO:0005198">
    <property type="term" value="F:structural molecule activity"/>
    <property type="evidence" value="ECO:0007669"/>
    <property type="project" value="UniProtKB-UniRule"/>
</dbReference>
<comment type="caution">
    <text evidence="6">The sequence shown here is derived from an EMBL/GenBank/DDBJ whole genome shotgun (WGS) entry which is preliminary data.</text>
</comment>
<proteinExistence type="inferred from homology"/>
<dbReference type="GO" id="GO:0003774">
    <property type="term" value="F:cytoskeletal motor activity"/>
    <property type="evidence" value="ECO:0007669"/>
    <property type="project" value="InterPro"/>
</dbReference>
<evidence type="ECO:0000256" key="2">
    <source>
        <dbReference type="ARBA" id="ARBA00009272"/>
    </source>
</evidence>
<keyword evidence="6" id="KW-0282">Flagellum</keyword>
<name>A0A1V4ES34_9BACL</name>
<comment type="subcellular location">
    <subcellularLocation>
        <location evidence="1 4">Bacterial flagellum basal body</location>
    </subcellularLocation>
</comment>
<evidence type="ECO:0000256" key="1">
    <source>
        <dbReference type="ARBA" id="ARBA00004117"/>
    </source>
</evidence>